<keyword evidence="2" id="KW-1185">Reference proteome</keyword>
<dbReference type="Gene3D" id="3.30.250.20">
    <property type="entry name" value="L1 transposable element, C-terminal domain"/>
    <property type="match status" value="1"/>
</dbReference>
<dbReference type="Proteomes" id="UP001352852">
    <property type="component" value="Unassembled WGS sequence"/>
</dbReference>
<feature type="non-terminal residue" evidence="1">
    <location>
        <position position="1"/>
    </location>
</feature>
<sequence length="100" mass="11692">IIKTQNAISQNFFILHNIKIGYFICYEGQTVYFNQDYTTEIQKKRKQVRDIIKQLRERNVKTRSPYPAKLKVFLDTGTKTFTTVEQAVPMLKEMGISVKG</sequence>
<dbReference type="EMBL" id="JAHUTJ010034527">
    <property type="protein sequence ID" value="MED6278002.1"/>
    <property type="molecule type" value="Genomic_DNA"/>
</dbReference>
<comment type="caution">
    <text evidence="1">The sequence shown here is derived from an EMBL/GenBank/DDBJ whole genome shotgun (WGS) entry which is preliminary data.</text>
</comment>
<dbReference type="PANTHER" id="PTHR11505">
    <property type="entry name" value="L1 TRANSPOSABLE ELEMENT-RELATED"/>
    <property type="match status" value="1"/>
</dbReference>
<accession>A0ABU7DSS8</accession>
<protein>
    <submittedName>
        <fullName evidence="1">Uncharacterized protein</fullName>
    </submittedName>
</protein>
<evidence type="ECO:0000313" key="2">
    <source>
        <dbReference type="Proteomes" id="UP001352852"/>
    </source>
</evidence>
<name>A0ABU7DSS8_9TELE</name>
<organism evidence="1 2">
    <name type="scientific">Characodon lateralis</name>
    <dbReference type="NCBI Taxonomy" id="208331"/>
    <lineage>
        <taxon>Eukaryota</taxon>
        <taxon>Metazoa</taxon>
        <taxon>Chordata</taxon>
        <taxon>Craniata</taxon>
        <taxon>Vertebrata</taxon>
        <taxon>Euteleostomi</taxon>
        <taxon>Actinopterygii</taxon>
        <taxon>Neopterygii</taxon>
        <taxon>Teleostei</taxon>
        <taxon>Neoteleostei</taxon>
        <taxon>Acanthomorphata</taxon>
        <taxon>Ovalentaria</taxon>
        <taxon>Atherinomorphae</taxon>
        <taxon>Cyprinodontiformes</taxon>
        <taxon>Goodeidae</taxon>
        <taxon>Characodon</taxon>
    </lineage>
</organism>
<evidence type="ECO:0000313" key="1">
    <source>
        <dbReference type="EMBL" id="MED6278002.1"/>
    </source>
</evidence>
<gene>
    <name evidence="1" type="ORF">CHARACLAT_019253</name>
</gene>
<dbReference type="InterPro" id="IPR042566">
    <property type="entry name" value="L1_C"/>
</dbReference>
<dbReference type="InterPro" id="IPR004244">
    <property type="entry name" value="Transposase_22"/>
</dbReference>
<reference evidence="1 2" key="1">
    <citation type="submission" date="2021-06" db="EMBL/GenBank/DDBJ databases">
        <authorList>
            <person name="Palmer J.M."/>
        </authorList>
    </citation>
    <scope>NUCLEOTIDE SEQUENCE [LARGE SCALE GENOMIC DNA]</scope>
    <source>
        <strain evidence="1 2">CL_MEX2019</strain>
        <tissue evidence="1">Muscle</tissue>
    </source>
</reference>
<proteinExistence type="predicted"/>